<proteinExistence type="predicted"/>
<name>I7J9W5_BABMR</name>
<reference evidence="2 3" key="3">
    <citation type="journal article" date="2016" name="Sci. Rep.">
        <title>Genome-wide diversity and gene expression profiling of Babesia microti isolates identify polymorphic genes that mediate host-pathogen interactions.</title>
        <authorList>
            <person name="Silva J.C."/>
            <person name="Cornillot E."/>
            <person name="McCracken C."/>
            <person name="Usmani-Brown S."/>
            <person name="Dwivedi A."/>
            <person name="Ifeonu O.O."/>
            <person name="Crabtree J."/>
            <person name="Gotia H.T."/>
            <person name="Virji A.Z."/>
            <person name="Reynes C."/>
            <person name="Colinge J."/>
            <person name="Kumar V."/>
            <person name="Lawres L."/>
            <person name="Pazzi J.E."/>
            <person name="Pablo J.V."/>
            <person name="Hung C."/>
            <person name="Brancato J."/>
            <person name="Kumari P."/>
            <person name="Orvis J."/>
            <person name="Tretina K."/>
            <person name="Chibucos M."/>
            <person name="Ott S."/>
            <person name="Sadzewicz L."/>
            <person name="Sengamalay N."/>
            <person name="Shetty A.C."/>
            <person name="Su Q."/>
            <person name="Tallon L."/>
            <person name="Fraser C.M."/>
            <person name="Frutos R."/>
            <person name="Molina D.M."/>
            <person name="Krause P.J."/>
            <person name="Ben Mamoun C."/>
        </authorList>
    </citation>
    <scope>NUCLEOTIDE SEQUENCE [LARGE SCALE GENOMIC DNA]</scope>
    <source>
        <strain evidence="2 3">RI</strain>
    </source>
</reference>
<feature type="domain" description="MACPF" evidence="1">
    <location>
        <begin position="238"/>
        <end position="598"/>
    </location>
</feature>
<dbReference type="Proteomes" id="UP000002899">
    <property type="component" value="Chromosome IV"/>
</dbReference>
<dbReference type="GeneID" id="24426543"/>
<protein>
    <submittedName>
        <fullName evidence="2">4-hydroxybenzoate hexaprenyltransferase</fullName>
    </submittedName>
</protein>
<accession>I7J9W5</accession>
<dbReference type="Pfam" id="PF01823">
    <property type="entry name" value="MACPF"/>
    <property type="match status" value="3"/>
</dbReference>
<organism evidence="2 3">
    <name type="scientific">Babesia microti (strain RI)</name>
    <dbReference type="NCBI Taxonomy" id="1133968"/>
    <lineage>
        <taxon>Eukaryota</taxon>
        <taxon>Sar</taxon>
        <taxon>Alveolata</taxon>
        <taxon>Apicomplexa</taxon>
        <taxon>Aconoidasida</taxon>
        <taxon>Piroplasmida</taxon>
        <taxon>Babesiidae</taxon>
        <taxon>Babesia</taxon>
    </lineage>
</organism>
<dbReference type="InterPro" id="IPR020864">
    <property type="entry name" value="MACPF"/>
</dbReference>
<reference evidence="2 3" key="2">
    <citation type="journal article" date="2013" name="PLoS ONE">
        <title>Whole genome mapping and re-organization of the nuclear and mitochondrial genomes of Babesia microti isolates.</title>
        <authorList>
            <person name="Cornillot E."/>
            <person name="Dassouli A."/>
            <person name="Garg A."/>
            <person name="Pachikara N."/>
            <person name="Randazzo S."/>
            <person name="Depoix D."/>
            <person name="Carcy B."/>
            <person name="Delbecq S."/>
            <person name="Frutos R."/>
            <person name="Silva J.C."/>
            <person name="Sutton R."/>
            <person name="Krause P.J."/>
            <person name="Mamoun C.B."/>
        </authorList>
    </citation>
    <scope>NUCLEOTIDE SEQUENCE [LARGE SCALE GENOMIC DNA]</scope>
    <source>
        <strain evidence="2 3">RI</strain>
    </source>
</reference>
<feature type="domain" description="MACPF" evidence="1">
    <location>
        <begin position="623"/>
        <end position="982"/>
    </location>
</feature>
<dbReference type="RefSeq" id="XP_012650496.1">
    <property type="nucleotide sequence ID" value="XM_012795042.1"/>
</dbReference>
<dbReference type="AlphaFoldDB" id="I7J9W5"/>
<sequence length="982" mass="112535">MDTAGWSMEQEGLCLIIDSVRTLRKIVSEDVTTSLALGPIGFTNNSEFKKLERMIKNENYTTLIYKSQCASSSIGLILTRKWLLVDSFKNAIRKLPKGFKGFDSDFECKYDSYGKIESEICKNWIKPWFDLFNNFGGKLIHVVNKRVKNDFKKTKEIYSSITKLDLSIAKADLSYKNNNSNDDESKSNEDKDSYYVTGGNAGIIFEDNENFKEWSKTVHNNQMPIKIDITPLSELLPSRNLKLDYWKALKYYKLVITRCGYDVMSGNATDDNQLLRDQGYRGPILNIINNFNMEKNNKLNEDDAIIIRNNAMCEVFKEDVKIVSLEQLNESFLDNNIKQYGDVFNNSEEKNIILNKLKDKIAKGSGLYMRKYLCTIYTASLDDMNRLLTNFKDSVDYLNEKCIAHHETDCTPENYVDIVDSIECDACLTPWIKFFNDYGTHISNKITMGGPKYNLNDQHAHNSGGRLLQYLSRKRYESSSNSRKRTRYLYKNSVFFGIKNSAVNLDSNEDSSDRNTAQDFDITQFTLGPEPETNLDVDGGLEKWSYLISNNPVPIKVDFLPLDEALWENNPKLKRDYNIALKFYQDIKWYQNNGLGENLVIKGKIGLSTLPIMTYVGKADKNLIMKCPLEYPNITKGTEDHNLGIAFQQDFSNKIENVLIGLTNLMETNSLICHDCDRISSWIICSSLKFQGKVTKRIGKEHGSEEYLIAKENHRLKKLIKNMKIKNLDDYSRLLELGGQAKLSPKLKIGTFSLSANYAREEELLKSEFKEINISKNYCILFQAGLATHCLNDWTRSFKKAVGKLKNFNNAKKRCQMETFLERPGWKGCDGVKGWMNLFDLFGTHITFSMSLGGVITRKMVKDGDRNKIKVKNSGGVSIGTEMEKYGKINLGINGRDGNEKGKDVSSKGDKRTVLGGDVVAHDLDTEIGRKEWRKSLLTKPMPVKVDFIPISAILKYEYKRCYWQALLYYTKIKQATRHYEM</sequence>
<evidence type="ECO:0000313" key="3">
    <source>
        <dbReference type="Proteomes" id="UP000002899"/>
    </source>
</evidence>
<dbReference type="GO" id="GO:0016740">
    <property type="term" value="F:transferase activity"/>
    <property type="evidence" value="ECO:0007669"/>
    <property type="project" value="UniProtKB-KW"/>
</dbReference>
<dbReference type="KEGG" id="bmic:BmR1_04g09590"/>
<dbReference type="PROSITE" id="PS51412">
    <property type="entry name" value="MACPF_2"/>
    <property type="match status" value="2"/>
</dbReference>
<dbReference type="EMBL" id="LN871599">
    <property type="protein sequence ID" value="CCF76088.1"/>
    <property type="molecule type" value="Genomic_DNA"/>
</dbReference>
<evidence type="ECO:0000313" key="2">
    <source>
        <dbReference type="EMBL" id="CCF76088.1"/>
    </source>
</evidence>
<reference evidence="2 3" key="1">
    <citation type="journal article" date="2012" name="Nucleic Acids Res.">
        <title>Sequencing of the smallest Apicomplexan genome from the human pathogen Babesia microti.</title>
        <authorList>
            <person name="Cornillot E."/>
            <person name="Hadj-Kaddour K."/>
            <person name="Dassouli A."/>
            <person name="Noel B."/>
            <person name="Ranwez V."/>
            <person name="Vacherie B."/>
            <person name="Augagneur Y."/>
            <person name="Bres V."/>
            <person name="Duclos A."/>
            <person name="Randazzo S."/>
            <person name="Carcy B."/>
            <person name="Debierre-Grockiego F."/>
            <person name="Delbecq S."/>
            <person name="Moubri-Menage K."/>
            <person name="Shams-Eldin H."/>
            <person name="Usmani-Brown S."/>
            <person name="Bringaud F."/>
            <person name="Wincker P."/>
            <person name="Vivares C.P."/>
            <person name="Schwarz R.T."/>
            <person name="Schetters T.P."/>
            <person name="Krause P.J."/>
            <person name="Gorenflot A."/>
            <person name="Berry V."/>
            <person name="Barbe V."/>
            <person name="Ben Mamoun C."/>
        </authorList>
    </citation>
    <scope>NUCLEOTIDE SEQUENCE [LARGE SCALE GENOMIC DNA]</scope>
    <source>
        <strain evidence="2 3">RI</strain>
    </source>
</reference>
<evidence type="ECO:0000259" key="1">
    <source>
        <dbReference type="PROSITE" id="PS51412"/>
    </source>
</evidence>
<keyword evidence="3" id="KW-1185">Reference proteome</keyword>
<dbReference type="VEuPathDB" id="PiroplasmaDB:BmR1_04g09590"/>